<organism evidence="1 2">
    <name type="scientific">Chaetomium tenue</name>
    <dbReference type="NCBI Taxonomy" id="1854479"/>
    <lineage>
        <taxon>Eukaryota</taxon>
        <taxon>Fungi</taxon>
        <taxon>Dikarya</taxon>
        <taxon>Ascomycota</taxon>
        <taxon>Pezizomycotina</taxon>
        <taxon>Sordariomycetes</taxon>
        <taxon>Sordariomycetidae</taxon>
        <taxon>Sordariales</taxon>
        <taxon>Chaetomiaceae</taxon>
        <taxon>Chaetomium</taxon>
    </lineage>
</organism>
<proteinExistence type="predicted"/>
<protein>
    <submittedName>
        <fullName evidence="1">Pyridoxal phosphate-dependent transferase</fullName>
    </submittedName>
</protein>
<dbReference type="EMBL" id="JAGIZQ010000003">
    <property type="protein sequence ID" value="KAH6636459.1"/>
    <property type="molecule type" value="Genomic_DNA"/>
</dbReference>
<gene>
    <name evidence="1" type="ORF">F5144DRAFT_591622</name>
</gene>
<comment type="caution">
    <text evidence="1">The sequence shown here is derived from an EMBL/GenBank/DDBJ whole genome shotgun (WGS) entry which is preliminary data.</text>
</comment>
<accession>A0ACB7PCG4</accession>
<keyword evidence="1" id="KW-0808">Transferase</keyword>
<name>A0ACB7PCG4_9PEZI</name>
<dbReference type="Proteomes" id="UP000724584">
    <property type="component" value="Unassembled WGS sequence"/>
</dbReference>
<evidence type="ECO:0000313" key="1">
    <source>
        <dbReference type="EMBL" id="KAH6636459.1"/>
    </source>
</evidence>
<keyword evidence="2" id="KW-1185">Reference proteome</keyword>
<reference evidence="1 2" key="1">
    <citation type="journal article" date="2021" name="Nat. Commun.">
        <title>Genetic determinants of endophytism in the Arabidopsis root mycobiome.</title>
        <authorList>
            <person name="Mesny F."/>
            <person name="Miyauchi S."/>
            <person name="Thiergart T."/>
            <person name="Pickel B."/>
            <person name="Atanasova L."/>
            <person name="Karlsson M."/>
            <person name="Huettel B."/>
            <person name="Barry K.W."/>
            <person name="Haridas S."/>
            <person name="Chen C."/>
            <person name="Bauer D."/>
            <person name="Andreopoulos W."/>
            <person name="Pangilinan J."/>
            <person name="LaButti K."/>
            <person name="Riley R."/>
            <person name="Lipzen A."/>
            <person name="Clum A."/>
            <person name="Drula E."/>
            <person name="Henrissat B."/>
            <person name="Kohler A."/>
            <person name="Grigoriev I.V."/>
            <person name="Martin F.M."/>
            <person name="Hacquard S."/>
        </authorList>
    </citation>
    <scope>NUCLEOTIDE SEQUENCE [LARGE SCALE GENOMIC DNA]</scope>
    <source>
        <strain evidence="1 2">MPI-SDFR-AT-0079</strain>
    </source>
</reference>
<evidence type="ECO:0000313" key="2">
    <source>
        <dbReference type="Proteomes" id="UP000724584"/>
    </source>
</evidence>
<sequence length="474" mass="50987">MGQFLSSPSKSGSRILPRKTEHDITESSSDLGHPQTVLDGLPVLKKAKGHYWYPTKGPKILDACGGAAVACLGHGRRDIVKAVTAQMESYTYASYAHFQTTPVQELSDWLTKSTGGQMQKVYVMCSGSEAIEAALKLSVEYFRWKGEPERVNFIARLDSYHGTTLGSLSVSGHHTRREPFHPLLSPTHFHHIPACNPYREDTTTTTTTTTSPTSLSTYLSHKTAQLEAAFTHLGPHTVAAVVLEPVVGAALACMPAPAGYLAAMKAVCARHGALLVLDEVMCGMGRTGWGVVPDLQAVAKGFAGGYVPASALLVGGKVAGLMEREGRVFTHGHTYQNHPVVAAAALAVQRAVEREGLLGNVRVQGELLGRLLRERLGAHPNVGDVRGRGLFWGVEFVKDRGTKEPFEPGLGVAERVQKAAVREFKVLVYHGQGCAGGGRGDHIMIMPAYTISAKLVAEIVERVAGAIEEVFRRL</sequence>